<name>A0ABV1HY67_9FIRM</name>
<accession>A0ABV1HY67</accession>
<dbReference type="RefSeq" id="WP_349143668.1">
    <property type="nucleotide sequence ID" value="NZ_JBBMFC010000003.1"/>
</dbReference>
<organism evidence="3 4">
    <name type="scientific">Hominiventricola aquisgranensis</name>
    <dbReference type="NCBI Taxonomy" id="3133164"/>
    <lineage>
        <taxon>Bacteria</taxon>
        <taxon>Bacillati</taxon>
        <taxon>Bacillota</taxon>
        <taxon>Clostridia</taxon>
        <taxon>Lachnospirales</taxon>
        <taxon>Lachnospiraceae</taxon>
        <taxon>Hominiventricola</taxon>
    </lineage>
</organism>
<evidence type="ECO:0000256" key="2">
    <source>
        <dbReference type="SAM" id="SignalP"/>
    </source>
</evidence>
<evidence type="ECO:0008006" key="5">
    <source>
        <dbReference type="Google" id="ProtNLM"/>
    </source>
</evidence>
<proteinExistence type="predicted"/>
<evidence type="ECO:0000313" key="3">
    <source>
        <dbReference type="EMBL" id="MEQ2577661.1"/>
    </source>
</evidence>
<comment type="caution">
    <text evidence="3">The sequence shown here is derived from an EMBL/GenBank/DDBJ whole genome shotgun (WGS) entry which is preliminary data.</text>
</comment>
<keyword evidence="4" id="KW-1185">Reference proteome</keyword>
<feature type="region of interest" description="Disordered" evidence="1">
    <location>
        <begin position="29"/>
        <end position="68"/>
    </location>
</feature>
<keyword evidence="2" id="KW-0732">Signal</keyword>
<sequence length="266" mass="29795">MKKKVIMLSMLAITAAMLTACSDKNDAADVPEVSQAEKSIENTDTDSSAEAAEESTENVEKDSEVKGSDYVMPEEYQNVLDKYKTMITEKWDVSKAFDEGMSSMVSEFCNMDAQDQIGYTLYDLDADGQPELLIGEMDTELPANRIIFDAYTLKDGNAVQIFESESRNRYYLVEDEAGAILIANEGYNGAASSGWLYYTVSGDRLTVQQAIMYDAAADEENPWFMAYDDDWDTSNDEPVDEDMAQSVINSYTDNYAKLDWTILVQE</sequence>
<dbReference type="PROSITE" id="PS51257">
    <property type="entry name" value="PROKAR_LIPOPROTEIN"/>
    <property type="match status" value="1"/>
</dbReference>
<feature type="chain" id="PRO_5047457900" description="Lipoprotein" evidence="2">
    <location>
        <begin position="21"/>
        <end position="266"/>
    </location>
</feature>
<evidence type="ECO:0000256" key="1">
    <source>
        <dbReference type="SAM" id="MobiDB-lite"/>
    </source>
</evidence>
<protein>
    <recommendedName>
        <fullName evidence="5">Lipoprotein</fullName>
    </recommendedName>
</protein>
<feature type="compositionally biased region" description="Basic and acidic residues" evidence="1">
    <location>
        <begin position="58"/>
        <end position="67"/>
    </location>
</feature>
<dbReference type="Proteomes" id="UP001470288">
    <property type="component" value="Unassembled WGS sequence"/>
</dbReference>
<reference evidence="3 4" key="1">
    <citation type="submission" date="2024-03" db="EMBL/GenBank/DDBJ databases">
        <title>Human intestinal bacterial collection.</title>
        <authorList>
            <person name="Pauvert C."/>
            <person name="Hitch T.C.A."/>
            <person name="Clavel T."/>
        </authorList>
    </citation>
    <scope>NUCLEOTIDE SEQUENCE [LARGE SCALE GENOMIC DNA]</scope>
    <source>
        <strain evidence="3 4">CLA-AA-H78B</strain>
    </source>
</reference>
<evidence type="ECO:0000313" key="4">
    <source>
        <dbReference type="Proteomes" id="UP001470288"/>
    </source>
</evidence>
<feature type="signal peptide" evidence="2">
    <location>
        <begin position="1"/>
        <end position="20"/>
    </location>
</feature>
<gene>
    <name evidence="3" type="ORF">WMO62_02240</name>
</gene>
<dbReference type="EMBL" id="JBBMFC010000003">
    <property type="protein sequence ID" value="MEQ2577661.1"/>
    <property type="molecule type" value="Genomic_DNA"/>
</dbReference>